<dbReference type="GO" id="GO:0016887">
    <property type="term" value="F:ATP hydrolysis activity"/>
    <property type="evidence" value="ECO:0007669"/>
    <property type="project" value="InterPro"/>
</dbReference>
<dbReference type="InterPro" id="IPR038729">
    <property type="entry name" value="Rad50/SbcC_AAA"/>
</dbReference>
<dbReference type="Gene3D" id="3.40.50.300">
    <property type="entry name" value="P-loop containing nucleotide triphosphate hydrolases"/>
    <property type="match status" value="2"/>
</dbReference>
<feature type="coiled-coil region" evidence="1">
    <location>
        <begin position="319"/>
        <end position="360"/>
    </location>
</feature>
<evidence type="ECO:0000259" key="2">
    <source>
        <dbReference type="Pfam" id="PF13476"/>
    </source>
</evidence>
<feature type="coiled-coil region" evidence="1">
    <location>
        <begin position="385"/>
        <end position="412"/>
    </location>
</feature>
<feature type="coiled-coil region" evidence="1">
    <location>
        <begin position="548"/>
        <end position="579"/>
    </location>
</feature>
<dbReference type="InParanoid" id="A0A2U3N383"/>
<dbReference type="Pfam" id="PF13476">
    <property type="entry name" value="AAA_23"/>
    <property type="match status" value="1"/>
</dbReference>
<keyword evidence="1" id="KW-0175">Coiled coil</keyword>
<evidence type="ECO:0000313" key="4">
    <source>
        <dbReference type="Proteomes" id="UP000245974"/>
    </source>
</evidence>
<dbReference type="InterPro" id="IPR027417">
    <property type="entry name" value="P-loop_NTPase"/>
</dbReference>
<dbReference type="PANTHER" id="PTHR32114">
    <property type="entry name" value="ABC TRANSPORTER ABCH.3"/>
    <property type="match status" value="1"/>
</dbReference>
<dbReference type="GO" id="GO:0006302">
    <property type="term" value="P:double-strand break repair"/>
    <property type="evidence" value="ECO:0007669"/>
    <property type="project" value="InterPro"/>
</dbReference>
<gene>
    <name evidence="3" type="primary">sbcC</name>
    <name evidence="3" type="ORF">KPC_3187</name>
</gene>
<organism evidence="3 4">
    <name type="scientific">Acinetobacter stercoris</name>
    <dbReference type="NCBI Taxonomy" id="2126983"/>
    <lineage>
        <taxon>Bacteria</taxon>
        <taxon>Pseudomonadati</taxon>
        <taxon>Pseudomonadota</taxon>
        <taxon>Gammaproteobacteria</taxon>
        <taxon>Moraxellales</taxon>
        <taxon>Moraxellaceae</taxon>
        <taxon>Acinetobacter</taxon>
    </lineage>
</organism>
<evidence type="ECO:0000313" key="3">
    <source>
        <dbReference type="EMBL" id="SPL72009.1"/>
    </source>
</evidence>
<dbReference type="PANTHER" id="PTHR32114:SF2">
    <property type="entry name" value="ABC TRANSPORTER ABCH.3"/>
    <property type="match status" value="1"/>
</dbReference>
<evidence type="ECO:0000256" key="1">
    <source>
        <dbReference type="SAM" id="Coils"/>
    </source>
</evidence>
<dbReference type="OrthoDB" id="9795626at2"/>
<dbReference type="RefSeq" id="WP_121975422.1">
    <property type="nucleotide sequence ID" value="NZ_OOGT01000203.1"/>
</dbReference>
<feature type="coiled-coil region" evidence="1">
    <location>
        <begin position="469"/>
        <end position="520"/>
    </location>
</feature>
<feature type="coiled-coil region" evidence="1">
    <location>
        <begin position="787"/>
        <end position="849"/>
    </location>
</feature>
<reference evidence="4" key="1">
    <citation type="submission" date="2018-03" db="EMBL/GenBank/DDBJ databases">
        <authorList>
            <person name="Blom J."/>
        </authorList>
    </citation>
    <scope>NUCLEOTIDE SEQUENCE [LARGE SCALE GENOMIC DNA]</scope>
    <source>
        <strain evidence="4">KPC-SM-21</strain>
    </source>
</reference>
<name>A0A2U3N383_9GAMM</name>
<sequence length="1202" mass="139572">MKILRLALSNLASLVGEQEIDFEKEPLASAGLIAITGKTGAGKSTLLDAMCLALFDQIPRLNGAIGALQDVSGQGISIKDSKNILRRGCVAGFAELEFLALDQKRYLARWEIKRARNKVDGNLKVDRAVTCLEDGQVLTQKISECTPTVQKLIGLSFEQFTRAVLLAQSEVGAFLKAKDQDRADLLEYLTNSSIFSVIGQLSYQKTKTFTEKLKQYQDLFGHIELLTPEQIQVIENQQKALGDQIQKKEKLLKEYESSQRWYQTKSEFQYKIQEKQQSLDLLLIHEPAIQLKKIQLQQLEQFAEIRSVYQQEQHSQQQLHSVQQQISITQQQFAEIEKQQKNALQEIQTAEHTLRQEQIQQEKLHPVLEQARQYDADLHYLRQSYTDQNKKLNELSDQKKSIEQRIIKIEQQQHQTEFQQKTIATSLEQSQNLAAFDDEPTSNQEKIHNILLEWQRLEKFTSNNAHFNIENFKQHFSKLKQDIEVQQKQFGDLEYLEKQILNEQQKLVNLQQQQHNVEKLGRSLSQYQLLNEKYCHYLAHREHLIPTCLELQQKVEQTQKDYEQASKKLKQLQDFLQEQKLIHAAHIQDLRKQLKPDQACMVCGSTEHPFVEHTEHLQQSLTHIQNSQEQQAILTRDQSFTLWQQTLQNWNKQSSELNSLELNINEFKQSVNSSKNQVITDIKASNLLLDANLDFDELFKQYQQLTDQQIRELNLQQKKYESLTQAQQTVRSLKRQLEQQQTIQLQIEKIETMQNSIVEKLNIEWQEKWQLEPQSSAQQLLQQIQKRQVLLQQQKQIKEQLQDYVQQKLPLLKNLELLTEQIAKQSQSLEELKQQGVQVRNHLVELIQQHCEKKFNDASTWASYLTEQLKSLDTFLQLKQKTFKDIDEQYQKQRLHLNELKSSEQTIQKQIQEQQKQQQNWQDIHPDFSQTLIADLLKVSHHETQQLRHDIEKHQNAVIETQSSMNTLKDQFNAHLKDAPQLKQEEILHHIETVNKQLTEIKTESNDLQVRLATNAQRQNEQKQYQSQIDEIQKQVHRWGKISELVGSADGTKFKKIAQQHHLDILVEYANQQLQPLSPRYQLQRIPDSLGLAIIDQDMNGEIRPVLSLSGGETFLVSLALALAIANMASGSMKLESLFIDEGFGTLDPASLHMVMDALDRLQSQGRKVVLISHVQEMHERIPVQIQVKPLGAGASTLSIVG</sequence>
<feature type="domain" description="Rad50/SbcC-type AAA" evidence="2">
    <location>
        <begin position="5"/>
        <end position="256"/>
    </location>
</feature>
<accession>A0A2U3N383</accession>
<dbReference type="FunCoup" id="A0A2U3N383">
    <property type="interactions" value="101"/>
</dbReference>
<dbReference type="EMBL" id="OOGT01000203">
    <property type="protein sequence ID" value="SPL72009.1"/>
    <property type="molecule type" value="Genomic_DNA"/>
</dbReference>
<protein>
    <submittedName>
        <fullName evidence="3">Nuclease SbcCD subunit C</fullName>
    </submittedName>
</protein>
<dbReference type="SUPFAM" id="SSF52540">
    <property type="entry name" value="P-loop containing nucleoside triphosphate hydrolases"/>
    <property type="match status" value="1"/>
</dbReference>
<dbReference type="Pfam" id="PF13558">
    <property type="entry name" value="SbcC_Walker_B"/>
    <property type="match status" value="1"/>
</dbReference>
<proteinExistence type="predicted"/>
<dbReference type="AlphaFoldDB" id="A0A2U3N383"/>
<keyword evidence="4" id="KW-1185">Reference proteome</keyword>
<feature type="coiled-coil region" evidence="1">
    <location>
        <begin position="951"/>
        <end position="1035"/>
    </location>
</feature>
<dbReference type="Proteomes" id="UP000245974">
    <property type="component" value="Unassembled WGS sequence"/>
</dbReference>